<dbReference type="Proteomes" id="UP001152747">
    <property type="component" value="Unassembled WGS sequence"/>
</dbReference>
<keyword evidence="5" id="KW-1185">Reference proteome</keyword>
<feature type="transmembrane region" description="Helical" evidence="1">
    <location>
        <begin position="208"/>
        <end position="225"/>
    </location>
</feature>
<dbReference type="GO" id="GO:0016747">
    <property type="term" value="F:acyltransferase activity, transferring groups other than amino-acyl groups"/>
    <property type="evidence" value="ECO:0007669"/>
    <property type="project" value="InterPro"/>
</dbReference>
<feature type="transmembrane region" description="Helical" evidence="1">
    <location>
        <begin position="186"/>
        <end position="202"/>
    </location>
</feature>
<dbReference type="OrthoDB" id="5801063at2759"/>
<accession>A0A9P1IU74</accession>
<sequence length="630" mass="73351">MSSAKPINILDFYYRRARRILPLYYLILFLTAIAVHIFLIEVWWNNNHRYHLSSLFLVTNQLIIHDRGDYFLEFQADGSSLNAFIHCWSLGVEMQFYLIVPFIFMGFAILKSDFLKFIASIIMTCITMILFHFINSQFAFNFMPLRLWQFSMGFIAFFYIRVSFIDMYDNNNTLKKTKLNFPIDSASFKNILLTCLFLMFLPTKIDVTVLRILLTVCTGILLTFDDPNDNIILNNRLLSHIGDLSYIIYLIHWPIIIIIGPSTPKYFISTIFLMIIISSLLHYGFEKTYMARIKSKLFLLSFLGLLVMANGYLYKSVKSHEFWKHGYPEELQEVISTNLVNLDESWKPSQKCDVSDFEDSHELDYIFGYCTGTDPGLVHFILNMECWNWNCVCAGNFGPPCKYFGNGTKNIMVVGNSYAANLVNTIKDTIDEVGTYSVFQYASFHTSFGIYSDIPTSDVALSITHKLIAEEKPDILMIMCRFSESVKKPIYFLENDRWIQEFNKNIEILEKYTKRIFILGAFPLYPPNSMNAFIRDLLHKPEHLESLHLKRYDADVEMNYIRKRLSNIKCKSCQIIDLSPMFASDEKYLLFDGNTMLSYFDNSIHLTKPGHELVKPYFINLANDILNKHG</sequence>
<feature type="transmembrane region" description="Helical" evidence="1">
    <location>
        <begin position="147"/>
        <end position="165"/>
    </location>
</feature>
<organism evidence="4 5">
    <name type="scientific">Caenorhabditis angaria</name>
    <dbReference type="NCBI Taxonomy" id="860376"/>
    <lineage>
        <taxon>Eukaryota</taxon>
        <taxon>Metazoa</taxon>
        <taxon>Ecdysozoa</taxon>
        <taxon>Nematoda</taxon>
        <taxon>Chromadorea</taxon>
        <taxon>Rhabditida</taxon>
        <taxon>Rhabditina</taxon>
        <taxon>Rhabditomorpha</taxon>
        <taxon>Rhabditoidea</taxon>
        <taxon>Rhabditidae</taxon>
        <taxon>Peloderinae</taxon>
        <taxon>Caenorhabditis</taxon>
    </lineage>
</organism>
<feature type="transmembrane region" description="Helical" evidence="1">
    <location>
        <begin position="297"/>
        <end position="314"/>
    </location>
</feature>
<dbReference type="InterPro" id="IPR050879">
    <property type="entry name" value="Acyltransferase_3"/>
</dbReference>
<name>A0A9P1IU74_9PELO</name>
<feature type="transmembrane region" description="Helical" evidence="1">
    <location>
        <begin position="94"/>
        <end position="110"/>
    </location>
</feature>
<dbReference type="Pfam" id="PF19040">
    <property type="entry name" value="SGNH"/>
    <property type="match status" value="1"/>
</dbReference>
<evidence type="ECO:0000259" key="3">
    <source>
        <dbReference type="Pfam" id="PF19040"/>
    </source>
</evidence>
<dbReference type="PANTHER" id="PTHR23028:SF3">
    <property type="entry name" value="ACYL_TRANSF_3 DOMAIN-CONTAINING PROTEIN-RELATED"/>
    <property type="match status" value="1"/>
</dbReference>
<dbReference type="GO" id="GO:0016020">
    <property type="term" value="C:membrane"/>
    <property type="evidence" value="ECO:0007669"/>
    <property type="project" value="TreeGrafter"/>
</dbReference>
<evidence type="ECO:0008006" key="6">
    <source>
        <dbReference type="Google" id="ProtNLM"/>
    </source>
</evidence>
<feature type="transmembrane region" description="Helical" evidence="1">
    <location>
        <begin position="237"/>
        <end position="260"/>
    </location>
</feature>
<evidence type="ECO:0000256" key="1">
    <source>
        <dbReference type="SAM" id="Phobius"/>
    </source>
</evidence>
<comment type="caution">
    <text evidence="4">The sequence shown here is derived from an EMBL/GenBank/DDBJ whole genome shotgun (WGS) entry which is preliminary data.</text>
</comment>
<reference evidence="4" key="1">
    <citation type="submission" date="2022-11" db="EMBL/GenBank/DDBJ databases">
        <authorList>
            <person name="Kikuchi T."/>
        </authorList>
    </citation>
    <scope>NUCLEOTIDE SEQUENCE</scope>
    <source>
        <strain evidence="4">PS1010</strain>
    </source>
</reference>
<evidence type="ECO:0000313" key="5">
    <source>
        <dbReference type="Proteomes" id="UP001152747"/>
    </source>
</evidence>
<keyword evidence="1" id="KW-1133">Transmembrane helix</keyword>
<gene>
    <name evidence="4" type="ORF">CAMP_LOCUS12914</name>
</gene>
<evidence type="ECO:0000313" key="4">
    <source>
        <dbReference type="EMBL" id="CAI5450277.1"/>
    </source>
</evidence>
<proteinExistence type="predicted"/>
<feature type="transmembrane region" description="Helical" evidence="1">
    <location>
        <begin position="117"/>
        <end position="135"/>
    </location>
</feature>
<feature type="transmembrane region" description="Helical" evidence="1">
    <location>
        <begin position="266"/>
        <end position="285"/>
    </location>
</feature>
<dbReference type="PANTHER" id="PTHR23028">
    <property type="entry name" value="ACETYLTRANSFERASE"/>
    <property type="match status" value="1"/>
</dbReference>
<feature type="domain" description="Acyltransferase 3" evidence="2">
    <location>
        <begin position="5"/>
        <end position="278"/>
    </location>
</feature>
<dbReference type="GO" id="GO:0000271">
    <property type="term" value="P:polysaccharide biosynthetic process"/>
    <property type="evidence" value="ECO:0007669"/>
    <property type="project" value="TreeGrafter"/>
</dbReference>
<keyword evidence="1" id="KW-0472">Membrane</keyword>
<evidence type="ECO:0000259" key="2">
    <source>
        <dbReference type="Pfam" id="PF01757"/>
    </source>
</evidence>
<keyword evidence="1" id="KW-0812">Transmembrane</keyword>
<dbReference type="InterPro" id="IPR002656">
    <property type="entry name" value="Acyl_transf_3_dom"/>
</dbReference>
<feature type="domain" description="SGNH" evidence="3">
    <location>
        <begin position="398"/>
        <end position="619"/>
    </location>
</feature>
<feature type="transmembrane region" description="Helical" evidence="1">
    <location>
        <begin position="21"/>
        <end position="44"/>
    </location>
</feature>
<dbReference type="Pfam" id="PF01757">
    <property type="entry name" value="Acyl_transf_3"/>
    <property type="match status" value="1"/>
</dbReference>
<dbReference type="EMBL" id="CANHGI010000005">
    <property type="protein sequence ID" value="CAI5450277.1"/>
    <property type="molecule type" value="Genomic_DNA"/>
</dbReference>
<dbReference type="AlphaFoldDB" id="A0A9P1IU74"/>
<protein>
    <recommendedName>
        <fullName evidence="6">SGNH domain-containing protein</fullName>
    </recommendedName>
</protein>
<dbReference type="InterPro" id="IPR043968">
    <property type="entry name" value="SGNH"/>
</dbReference>